<evidence type="ECO:0008006" key="3">
    <source>
        <dbReference type="Google" id="ProtNLM"/>
    </source>
</evidence>
<dbReference type="PIRSF" id="PIRSF021898">
    <property type="entry name" value="UCP021898"/>
    <property type="match status" value="1"/>
</dbReference>
<reference evidence="1 2" key="1">
    <citation type="submission" date="2015-09" db="EMBL/GenBank/DDBJ databases">
        <title>Genome announcement of multiple Pseudomonas syringae strains.</title>
        <authorList>
            <person name="Thakur S."/>
            <person name="Wang P.W."/>
            <person name="Gong Y."/>
            <person name="Weir B.S."/>
            <person name="Guttman D.S."/>
        </authorList>
    </citation>
    <scope>NUCLEOTIDE SEQUENCE [LARGE SCALE GENOMIC DNA]</scope>
    <source>
        <strain evidence="1 2">ICMP17524</strain>
    </source>
</reference>
<dbReference type="Pfam" id="PF19799">
    <property type="entry name" value="DUF6282"/>
    <property type="match status" value="1"/>
</dbReference>
<dbReference type="AlphaFoldDB" id="A0A0P9MXH6"/>
<dbReference type="PATRIC" id="fig|264451.4.peg.2073"/>
<proteinExistence type="predicted"/>
<sequence>MSDRQCGVCAMSQIEEPGFIDVHYHANPDAFIRRHGAIEAGRRYAAVQGRVVLKNHLGCTAAQAWEARNQGFPVSGSVVLNEIAGGIDYRVVERSLCLRGDEPGRFIVHLPTVTGRTHTSTLARNLSHPLLREKPIKPARVTAQNGRLTPQTLDILKMARDYPLVISTGHADADEVRMLIEEALRIGVPRLMLNQPANPLTGLKAAELAVIGSEPSVYIEQTALTYLLGYQDRQDFTKVLSHVPNVVYSSDLGQTSQVDVHEWLSMSGQWFDAFGLSCERRAEMTLLNPQRMLAI</sequence>
<evidence type="ECO:0000313" key="1">
    <source>
        <dbReference type="EMBL" id="KPW96912.1"/>
    </source>
</evidence>
<dbReference type="InterPro" id="IPR046249">
    <property type="entry name" value="DUF6282"/>
</dbReference>
<gene>
    <name evidence="1" type="ORF">ALO50_04420</name>
</gene>
<protein>
    <recommendedName>
        <fullName evidence="3">Amidohydrolase-related domain-containing protein</fullName>
    </recommendedName>
</protein>
<comment type="caution">
    <text evidence="1">The sequence shown here is derived from an EMBL/GenBank/DDBJ whole genome shotgun (WGS) entry which is preliminary data.</text>
</comment>
<dbReference type="EMBL" id="LJQA01000287">
    <property type="protein sequence ID" value="KPW96912.1"/>
    <property type="molecule type" value="Genomic_DNA"/>
</dbReference>
<dbReference type="InterPro" id="IPR016797">
    <property type="entry name" value="UCP021898"/>
</dbReference>
<accession>A0A0P9MXH6</accession>
<evidence type="ECO:0000313" key="2">
    <source>
        <dbReference type="Proteomes" id="UP000050356"/>
    </source>
</evidence>
<name>A0A0P9MXH6_PSESX</name>
<organism evidence="1 2">
    <name type="scientific">Pseudomonas syringae pv. cerasicola</name>
    <dbReference type="NCBI Taxonomy" id="264451"/>
    <lineage>
        <taxon>Bacteria</taxon>
        <taxon>Pseudomonadati</taxon>
        <taxon>Pseudomonadota</taxon>
        <taxon>Gammaproteobacteria</taxon>
        <taxon>Pseudomonadales</taxon>
        <taxon>Pseudomonadaceae</taxon>
        <taxon>Pseudomonas</taxon>
        <taxon>Pseudomonas syringae</taxon>
    </lineage>
</organism>
<dbReference type="Proteomes" id="UP000050356">
    <property type="component" value="Unassembled WGS sequence"/>
</dbReference>